<evidence type="ECO:0000256" key="5">
    <source>
        <dbReference type="ARBA" id="ARBA00023136"/>
    </source>
</evidence>
<dbReference type="InterPro" id="IPR001851">
    <property type="entry name" value="ABC_transp_permease"/>
</dbReference>
<dbReference type="GO" id="GO:0005886">
    <property type="term" value="C:plasma membrane"/>
    <property type="evidence" value="ECO:0007669"/>
    <property type="project" value="UniProtKB-SubCell"/>
</dbReference>
<accession>A0A4P7USE0</accession>
<feature type="transmembrane region" description="Helical" evidence="6">
    <location>
        <begin position="199"/>
        <end position="218"/>
    </location>
</feature>
<feature type="transmembrane region" description="Helical" evidence="6">
    <location>
        <begin position="291"/>
        <end position="314"/>
    </location>
</feature>
<name>A0A4P7USE0_DESDE</name>
<gene>
    <name evidence="7" type="ORF">DDIC_12235</name>
</gene>
<feature type="transmembrane region" description="Helical" evidence="6">
    <location>
        <begin position="155"/>
        <end position="179"/>
    </location>
</feature>
<feature type="transmembrane region" description="Helical" evidence="6">
    <location>
        <begin position="34"/>
        <end position="52"/>
    </location>
</feature>
<dbReference type="InterPro" id="IPR043428">
    <property type="entry name" value="LivM-like"/>
</dbReference>
<feature type="transmembrane region" description="Helical" evidence="6">
    <location>
        <begin position="126"/>
        <end position="146"/>
    </location>
</feature>
<feature type="transmembrane region" description="Helical" evidence="6">
    <location>
        <begin position="251"/>
        <end position="271"/>
    </location>
</feature>
<protein>
    <submittedName>
        <fullName evidence="7">Branched-chain amino acid ABC transporter permease</fullName>
    </submittedName>
</protein>
<dbReference type="AlphaFoldDB" id="A0A4P7USE0"/>
<dbReference type="CDD" id="cd06581">
    <property type="entry name" value="TM_PBP1_LivM_like"/>
    <property type="match status" value="1"/>
</dbReference>
<evidence type="ECO:0000313" key="8">
    <source>
        <dbReference type="Proteomes" id="UP000297065"/>
    </source>
</evidence>
<dbReference type="GO" id="GO:0015658">
    <property type="term" value="F:branched-chain amino acid transmembrane transporter activity"/>
    <property type="evidence" value="ECO:0007669"/>
    <property type="project" value="InterPro"/>
</dbReference>
<feature type="transmembrane region" description="Helical" evidence="6">
    <location>
        <begin position="6"/>
        <end position="22"/>
    </location>
</feature>
<dbReference type="PANTHER" id="PTHR30482">
    <property type="entry name" value="HIGH-AFFINITY BRANCHED-CHAIN AMINO ACID TRANSPORT SYSTEM PERMEASE"/>
    <property type="match status" value="1"/>
</dbReference>
<evidence type="ECO:0000313" key="7">
    <source>
        <dbReference type="EMBL" id="QCC86632.1"/>
    </source>
</evidence>
<feature type="transmembrane region" description="Helical" evidence="6">
    <location>
        <begin position="88"/>
        <end position="106"/>
    </location>
</feature>
<dbReference type="EMBL" id="CP036295">
    <property type="protein sequence ID" value="QCC86632.1"/>
    <property type="molecule type" value="Genomic_DNA"/>
</dbReference>
<dbReference type="Proteomes" id="UP000297065">
    <property type="component" value="Chromosome"/>
</dbReference>
<keyword evidence="5 6" id="KW-0472">Membrane</keyword>
<keyword evidence="3 6" id="KW-0812">Transmembrane</keyword>
<reference evidence="7 8" key="1">
    <citation type="submission" date="2019-02" db="EMBL/GenBank/DDBJ databases">
        <title>Complete Genome Sequence of Desulfovibrio desulfuricans IC1, a Sulfonate Utilizing Anaerobe.</title>
        <authorList>
            <person name="Day L.A."/>
            <person name="De Leon K.B."/>
            <person name="Wall J.D."/>
        </authorList>
    </citation>
    <scope>NUCLEOTIDE SEQUENCE [LARGE SCALE GENOMIC DNA]</scope>
    <source>
        <strain evidence="7 8">IC1</strain>
    </source>
</reference>
<dbReference type="Pfam" id="PF02653">
    <property type="entry name" value="BPD_transp_2"/>
    <property type="match status" value="1"/>
</dbReference>
<evidence type="ECO:0000256" key="4">
    <source>
        <dbReference type="ARBA" id="ARBA00022989"/>
    </source>
</evidence>
<keyword evidence="2" id="KW-1003">Cell membrane</keyword>
<dbReference type="PANTHER" id="PTHR30482:SF10">
    <property type="entry name" value="HIGH-AFFINITY BRANCHED-CHAIN AMINO ACID TRANSPORT PROTEIN BRAE"/>
    <property type="match status" value="1"/>
</dbReference>
<organism evidence="7 8">
    <name type="scientific">Desulfovibrio desulfuricans</name>
    <dbReference type="NCBI Taxonomy" id="876"/>
    <lineage>
        <taxon>Bacteria</taxon>
        <taxon>Pseudomonadati</taxon>
        <taxon>Thermodesulfobacteriota</taxon>
        <taxon>Desulfovibrionia</taxon>
        <taxon>Desulfovibrionales</taxon>
        <taxon>Desulfovibrionaceae</taxon>
        <taxon>Desulfovibrio</taxon>
    </lineage>
</organism>
<evidence type="ECO:0000256" key="1">
    <source>
        <dbReference type="ARBA" id="ARBA00004651"/>
    </source>
</evidence>
<comment type="subcellular location">
    <subcellularLocation>
        <location evidence="1">Cell membrane</location>
        <topology evidence="1">Multi-pass membrane protein</topology>
    </subcellularLocation>
</comment>
<sequence>MLPLFVQTVLVILGVLCIGYAIKRVIKQKKIDCLVFLLGGLVLIFAEYFAWIDGYWLSVIKFMGLNIIFATSLNLVNGYMGEFSCGHAGFMCVGAYVGGFISIILFTKNKMLGAPLLPPELAPLLFPFVLAVAGGVAALFGLLVALPSFKTRDDYLAIITIAANYIIISLIINIDFVGGPRGLTGMRGVVRAMEGVADIPWMMIWTLLGVMVTTMMLYRLVNSTLGKGIPAVCQNEVAAEIMSVNTKKVKLVAFMVSAGIAGVAGALYAHMFSSIYANSFGIMKSTEAMVMVYLGGMGSLSGSVLAAIMFTLLIELLRFALPAMNDLAHMLPFVPNSFNISQEWKWVIIPLILILLMQFRPEGLLGNRELTDAFPKLKRLISFGKRP</sequence>
<evidence type="ECO:0000256" key="6">
    <source>
        <dbReference type="SAM" id="Phobius"/>
    </source>
</evidence>
<keyword evidence="4 6" id="KW-1133">Transmembrane helix</keyword>
<evidence type="ECO:0000256" key="2">
    <source>
        <dbReference type="ARBA" id="ARBA00022475"/>
    </source>
</evidence>
<proteinExistence type="predicted"/>
<feature type="transmembrane region" description="Helical" evidence="6">
    <location>
        <begin position="58"/>
        <end position="76"/>
    </location>
</feature>
<dbReference type="RefSeq" id="WP_136400700.1">
    <property type="nucleotide sequence ID" value="NZ_CP036295.1"/>
</dbReference>
<dbReference type="OrthoDB" id="9780757at2"/>
<evidence type="ECO:0000256" key="3">
    <source>
        <dbReference type="ARBA" id="ARBA00022692"/>
    </source>
</evidence>